<proteinExistence type="predicted"/>
<dbReference type="AlphaFoldDB" id="A0A8J8SXX3"/>
<name>A0A8J8SXX3_HALGN</name>
<evidence type="ECO:0000256" key="2">
    <source>
        <dbReference type="SAM" id="MobiDB-lite"/>
    </source>
</evidence>
<accession>A0A8J8SXX3</accession>
<keyword evidence="4" id="KW-1185">Reference proteome</keyword>
<feature type="region of interest" description="Disordered" evidence="2">
    <location>
        <begin position="400"/>
        <end position="443"/>
    </location>
</feature>
<gene>
    <name evidence="3" type="ORF">FGO68_gene187</name>
</gene>
<comment type="caution">
    <text evidence="3">The sequence shown here is derived from an EMBL/GenBank/DDBJ whole genome shotgun (WGS) entry which is preliminary data.</text>
</comment>
<dbReference type="OrthoDB" id="10493602at2759"/>
<evidence type="ECO:0000256" key="1">
    <source>
        <dbReference type="SAM" id="Coils"/>
    </source>
</evidence>
<evidence type="ECO:0000313" key="4">
    <source>
        <dbReference type="Proteomes" id="UP000785679"/>
    </source>
</evidence>
<sequence>MILNRIYINSQRSIFQNNKTFTMSNSASQAALPLPGRQPSGTEHQELFVQSLKQEIYDLRQKQRDYNQLADQLKFLEGKHRQGQDDRRNLDSENNLKLTQNQGHISELIKELDLLKLQNLDAENEQERLINTIQDSNANLQRQNEEYTELRAELGVMENRNFAERRDIERLEGDLRDSTGLSNKYFGEINRLKETINARDIDIRGYKLRVDQLDGELDQCQRRIATLTEAREQKDEDLASVHVKIGQENHQLAQTKAALQKLDSEIQYFESLNHKHMQSQNTLSKMNDQEFFRGKELTNLENDRKITLKLREDEVAALKGEIEQFKHLNGRQINDQYEFKNEVEALKRHVALLNQQNFELSTELEKFIETDETIRRTLNRKGKVEEIRYKVDEAIMRSMHEVQQRRSPERNARSANQYDAGAFSPERGQDNGGYAMTTPYRRY</sequence>
<keyword evidence="1" id="KW-0175">Coiled coil</keyword>
<feature type="coiled-coil region" evidence="1">
    <location>
        <begin position="203"/>
        <end position="265"/>
    </location>
</feature>
<organism evidence="3 4">
    <name type="scientific">Halteria grandinella</name>
    <dbReference type="NCBI Taxonomy" id="5974"/>
    <lineage>
        <taxon>Eukaryota</taxon>
        <taxon>Sar</taxon>
        <taxon>Alveolata</taxon>
        <taxon>Ciliophora</taxon>
        <taxon>Intramacronucleata</taxon>
        <taxon>Spirotrichea</taxon>
        <taxon>Stichotrichia</taxon>
        <taxon>Sporadotrichida</taxon>
        <taxon>Halteriidae</taxon>
        <taxon>Halteria</taxon>
    </lineage>
</organism>
<feature type="coiled-coil region" evidence="1">
    <location>
        <begin position="105"/>
        <end position="160"/>
    </location>
</feature>
<protein>
    <submittedName>
        <fullName evidence="3">Uncharacterized protein</fullName>
    </submittedName>
</protein>
<dbReference type="EMBL" id="RRYP01016712">
    <property type="protein sequence ID" value="TNV74690.1"/>
    <property type="molecule type" value="Genomic_DNA"/>
</dbReference>
<feature type="coiled-coil region" evidence="1">
    <location>
        <begin position="49"/>
        <end position="79"/>
    </location>
</feature>
<feature type="compositionally biased region" description="Basic and acidic residues" evidence="2">
    <location>
        <begin position="400"/>
        <end position="412"/>
    </location>
</feature>
<dbReference type="Proteomes" id="UP000785679">
    <property type="component" value="Unassembled WGS sequence"/>
</dbReference>
<evidence type="ECO:0000313" key="3">
    <source>
        <dbReference type="EMBL" id="TNV74690.1"/>
    </source>
</evidence>
<reference evidence="3" key="1">
    <citation type="submission" date="2019-06" db="EMBL/GenBank/DDBJ databases">
        <authorList>
            <person name="Zheng W."/>
        </authorList>
    </citation>
    <scope>NUCLEOTIDE SEQUENCE</scope>
    <source>
        <strain evidence="3">QDHG01</strain>
    </source>
</reference>